<proteinExistence type="predicted"/>
<sequence length="97" mass="9615">MAIPPNHSPAVPNSIPNGGAAGAGEGEGVKVIVINLASEIGIRTAEARTYVLAIPLANCLLVGAISLVVSVIAANAARSRVLANGASPNVVAWNPTP</sequence>
<dbReference type="EMBL" id="BKDJ01000015">
    <property type="protein sequence ID" value="GER24015.1"/>
    <property type="molecule type" value="Genomic_DNA"/>
</dbReference>
<organism evidence="2 3">
    <name type="scientific">Zafaria cholistanensis</name>
    <dbReference type="NCBI Taxonomy" id="1682741"/>
    <lineage>
        <taxon>Bacteria</taxon>
        <taxon>Bacillati</taxon>
        <taxon>Actinomycetota</taxon>
        <taxon>Actinomycetes</taxon>
        <taxon>Micrococcales</taxon>
        <taxon>Micrococcaceae</taxon>
        <taxon>Zafaria</taxon>
    </lineage>
</organism>
<reference evidence="2 3" key="1">
    <citation type="submission" date="2019-09" db="EMBL/GenBank/DDBJ databases">
        <title>Arthrobacter zafarii sp. nov., a moderately thermotolerant and halotolerant actinobacterium isolated from Cholistan desert soil of Pakistan.</title>
        <authorList>
            <person name="Amin A."/>
            <person name="Ahmed I."/>
            <person name="Khalid N."/>
            <person name="Schumann P."/>
            <person name="Busse H.J."/>
            <person name="Khan I.U."/>
            <person name="Li S."/>
            <person name="Li W.J."/>
        </authorList>
    </citation>
    <scope>NUCLEOTIDE SEQUENCE [LARGE SCALE GENOMIC DNA]</scope>
    <source>
        <strain evidence="2 3">NCCP-1664</strain>
    </source>
</reference>
<dbReference type="Proteomes" id="UP000325307">
    <property type="component" value="Unassembled WGS sequence"/>
</dbReference>
<evidence type="ECO:0000313" key="2">
    <source>
        <dbReference type="EMBL" id="GER24015.1"/>
    </source>
</evidence>
<feature type="transmembrane region" description="Helical" evidence="1">
    <location>
        <begin position="50"/>
        <end position="74"/>
    </location>
</feature>
<comment type="caution">
    <text evidence="2">The sequence shown here is derived from an EMBL/GenBank/DDBJ whole genome shotgun (WGS) entry which is preliminary data.</text>
</comment>
<name>A0A5A7NT32_9MICC</name>
<keyword evidence="1" id="KW-0472">Membrane</keyword>
<protein>
    <submittedName>
        <fullName evidence="2">Uncharacterized protein</fullName>
    </submittedName>
</protein>
<gene>
    <name evidence="2" type="ORF">NCCP1664_25100</name>
</gene>
<evidence type="ECO:0000313" key="3">
    <source>
        <dbReference type="Proteomes" id="UP000325307"/>
    </source>
</evidence>
<keyword evidence="1" id="KW-0812">Transmembrane</keyword>
<keyword evidence="3" id="KW-1185">Reference proteome</keyword>
<accession>A0A5A7NT32</accession>
<evidence type="ECO:0000256" key="1">
    <source>
        <dbReference type="SAM" id="Phobius"/>
    </source>
</evidence>
<dbReference type="AlphaFoldDB" id="A0A5A7NT32"/>
<keyword evidence="1" id="KW-1133">Transmembrane helix</keyword>